<dbReference type="Gene3D" id="3.30.1370.10">
    <property type="entry name" value="K Homology domain, type 1"/>
    <property type="match status" value="1"/>
</dbReference>
<feature type="region of interest" description="Disordered" evidence="7">
    <location>
        <begin position="143"/>
        <end position="164"/>
    </location>
</feature>
<dbReference type="GO" id="GO:0005829">
    <property type="term" value="C:cytosol"/>
    <property type="evidence" value="ECO:0007669"/>
    <property type="project" value="TreeGrafter"/>
</dbReference>
<accession>A0AAW1PF90</accession>
<dbReference type="SUPFAM" id="SSF54791">
    <property type="entry name" value="Eukaryotic type KH-domain (KH-domain type I)"/>
    <property type="match status" value="1"/>
</dbReference>
<feature type="domain" description="S1 motif" evidence="8">
    <location>
        <begin position="560"/>
        <end position="614"/>
    </location>
</feature>
<keyword evidence="4" id="KW-0548">Nucleotidyltransferase</keyword>
<keyword evidence="10" id="KW-1185">Reference proteome</keyword>
<evidence type="ECO:0000256" key="2">
    <source>
        <dbReference type="ARBA" id="ARBA00012416"/>
    </source>
</evidence>
<dbReference type="PROSITE" id="PS50084">
    <property type="entry name" value="KH_TYPE_1"/>
    <property type="match status" value="1"/>
</dbReference>
<dbReference type="InterPro" id="IPR001247">
    <property type="entry name" value="ExoRNase_PH_dom1"/>
</dbReference>
<proteinExistence type="inferred from homology"/>
<evidence type="ECO:0000256" key="3">
    <source>
        <dbReference type="ARBA" id="ARBA00022679"/>
    </source>
</evidence>
<keyword evidence="5 6" id="KW-0694">RNA-binding</keyword>
<comment type="similarity">
    <text evidence="1">Belongs to the polyribonucleotide nucleotidyltransferase family.</text>
</comment>
<gene>
    <name evidence="9" type="ORF">WJX73_000142</name>
</gene>
<dbReference type="GO" id="GO:0000175">
    <property type="term" value="F:3'-5'-RNA exonuclease activity"/>
    <property type="evidence" value="ECO:0007669"/>
    <property type="project" value="TreeGrafter"/>
</dbReference>
<dbReference type="SUPFAM" id="SSF54211">
    <property type="entry name" value="Ribosomal protein S5 domain 2-like"/>
    <property type="match status" value="2"/>
</dbReference>
<dbReference type="InterPro" id="IPR012340">
    <property type="entry name" value="NA-bd_OB-fold"/>
</dbReference>
<dbReference type="SUPFAM" id="SSF55666">
    <property type="entry name" value="Ribonuclease PH domain 2-like"/>
    <property type="match status" value="1"/>
</dbReference>
<dbReference type="InterPro" id="IPR004088">
    <property type="entry name" value="KH_dom_type_1"/>
</dbReference>
<evidence type="ECO:0000256" key="5">
    <source>
        <dbReference type="ARBA" id="ARBA00022884"/>
    </source>
</evidence>
<dbReference type="GO" id="GO:0005739">
    <property type="term" value="C:mitochondrion"/>
    <property type="evidence" value="ECO:0007669"/>
    <property type="project" value="TreeGrafter"/>
</dbReference>
<organism evidence="9 10">
    <name type="scientific">Symbiochloris irregularis</name>
    <dbReference type="NCBI Taxonomy" id="706552"/>
    <lineage>
        <taxon>Eukaryota</taxon>
        <taxon>Viridiplantae</taxon>
        <taxon>Chlorophyta</taxon>
        <taxon>core chlorophytes</taxon>
        <taxon>Trebouxiophyceae</taxon>
        <taxon>Trebouxiales</taxon>
        <taxon>Trebouxiaceae</taxon>
        <taxon>Symbiochloris</taxon>
    </lineage>
</organism>
<evidence type="ECO:0000256" key="1">
    <source>
        <dbReference type="ARBA" id="ARBA00007404"/>
    </source>
</evidence>
<dbReference type="GO" id="GO:0003723">
    <property type="term" value="F:RNA binding"/>
    <property type="evidence" value="ECO:0007669"/>
    <property type="project" value="UniProtKB-UniRule"/>
</dbReference>
<evidence type="ECO:0000256" key="6">
    <source>
        <dbReference type="PROSITE-ProRule" id="PRU00117"/>
    </source>
</evidence>
<evidence type="ECO:0000313" key="9">
    <source>
        <dbReference type="EMBL" id="KAK9807232.1"/>
    </source>
</evidence>
<dbReference type="Proteomes" id="UP001465755">
    <property type="component" value="Unassembled WGS sequence"/>
</dbReference>
<dbReference type="AlphaFoldDB" id="A0AAW1PF90"/>
<dbReference type="Gene3D" id="2.40.50.140">
    <property type="entry name" value="Nucleic acid-binding proteins"/>
    <property type="match status" value="1"/>
</dbReference>
<dbReference type="PANTHER" id="PTHR11252">
    <property type="entry name" value="POLYRIBONUCLEOTIDE NUCLEOTIDYLTRANSFERASE"/>
    <property type="match status" value="1"/>
</dbReference>
<protein>
    <recommendedName>
        <fullName evidence="2">polyribonucleotide nucleotidyltransferase</fullName>
        <ecNumber evidence="2">2.7.7.8</ecNumber>
    </recommendedName>
</protein>
<dbReference type="GO" id="GO:0000958">
    <property type="term" value="P:mitochondrial mRNA catabolic process"/>
    <property type="evidence" value="ECO:0007669"/>
    <property type="project" value="TreeGrafter"/>
</dbReference>
<dbReference type="InterPro" id="IPR020568">
    <property type="entry name" value="Ribosomal_Su5_D2-typ_SF"/>
</dbReference>
<dbReference type="Pfam" id="PF01138">
    <property type="entry name" value="RNase_PH"/>
    <property type="match status" value="1"/>
</dbReference>
<dbReference type="PANTHER" id="PTHR11252:SF16">
    <property type="entry name" value="POLYRIBONUCLEOTIDE NUCLEOTIDYLTRANSFERASE 2, MITOCHONDRIAL"/>
    <property type="match status" value="1"/>
</dbReference>
<dbReference type="SUPFAM" id="SSF50249">
    <property type="entry name" value="Nucleic acid-binding proteins"/>
    <property type="match status" value="1"/>
</dbReference>
<name>A0AAW1PF90_9CHLO</name>
<evidence type="ECO:0000256" key="4">
    <source>
        <dbReference type="ARBA" id="ARBA00022695"/>
    </source>
</evidence>
<dbReference type="Pfam" id="PF00575">
    <property type="entry name" value="S1"/>
    <property type="match status" value="1"/>
</dbReference>
<dbReference type="EMBL" id="JALJOQ010000032">
    <property type="protein sequence ID" value="KAK9807232.1"/>
    <property type="molecule type" value="Genomic_DNA"/>
</dbReference>
<dbReference type="SMART" id="SM00316">
    <property type="entry name" value="S1"/>
    <property type="match status" value="1"/>
</dbReference>
<keyword evidence="3" id="KW-0808">Transferase</keyword>
<dbReference type="GO" id="GO:0004654">
    <property type="term" value="F:polyribonucleotide nucleotidyltransferase activity"/>
    <property type="evidence" value="ECO:0007669"/>
    <property type="project" value="UniProtKB-EC"/>
</dbReference>
<reference evidence="9 10" key="1">
    <citation type="journal article" date="2024" name="Nat. Commun.">
        <title>Phylogenomics reveals the evolutionary origins of lichenization in chlorophyte algae.</title>
        <authorList>
            <person name="Puginier C."/>
            <person name="Libourel C."/>
            <person name="Otte J."/>
            <person name="Skaloud P."/>
            <person name="Haon M."/>
            <person name="Grisel S."/>
            <person name="Petersen M."/>
            <person name="Berrin J.G."/>
            <person name="Delaux P.M."/>
            <person name="Dal Grande F."/>
            <person name="Keller J."/>
        </authorList>
    </citation>
    <scope>NUCLEOTIDE SEQUENCE [LARGE SCALE GENOMIC DNA]</scope>
    <source>
        <strain evidence="9 10">SAG 2036</strain>
    </source>
</reference>
<dbReference type="InterPro" id="IPR027408">
    <property type="entry name" value="PNPase/RNase_PH_dom_sf"/>
</dbReference>
<evidence type="ECO:0000313" key="10">
    <source>
        <dbReference type="Proteomes" id="UP001465755"/>
    </source>
</evidence>
<dbReference type="PROSITE" id="PS50126">
    <property type="entry name" value="S1"/>
    <property type="match status" value="1"/>
</dbReference>
<dbReference type="InterPro" id="IPR036345">
    <property type="entry name" value="ExoRNase_PH_dom2_sf"/>
</dbReference>
<dbReference type="Pfam" id="PF00013">
    <property type="entry name" value="KH_1"/>
    <property type="match status" value="1"/>
</dbReference>
<dbReference type="InterPro" id="IPR012162">
    <property type="entry name" value="PNPase"/>
</dbReference>
<dbReference type="InterPro" id="IPR003029">
    <property type="entry name" value="S1_domain"/>
</dbReference>
<dbReference type="GO" id="GO:0000965">
    <property type="term" value="P:mitochondrial RNA 3'-end processing"/>
    <property type="evidence" value="ECO:0007669"/>
    <property type="project" value="TreeGrafter"/>
</dbReference>
<evidence type="ECO:0000259" key="8">
    <source>
        <dbReference type="PROSITE" id="PS50126"/>
    </source>
</evidence>
<dbReference type="EC" id="2.7.7.8" evidence="2"/>
<sequence>MLRLASATRKFRVLQHCRQWWAVAGASELSSFTLPAQTVQISSTAATLEAEPLPDDDSGSQAASPAALRCFEADEPARQRLELRAGQELALETGRLAHLAGGSCLAIQGNTQVLATTVCGSASHSFTPRELMLELQYQEKMSAAGRMPSQARRSAGPGTREKEVSGRIRRVLSPLFPEGLQNPVQVNIEVLSSDGAADLEAQADEAALTEEGLDSLLAKAAAKTAELLTAQSELAAQISPAAPVTLIAQADAAAVATIAGRASEQQLVCIGISKTGYLAVGQRGLLDLRPLHLQAGILPGPHASVLATAGDSQSLATLTVGGLYDERTFLTLTGPGSTRIAMQAGIAPSAVNQVALSRWRHANNTHEIPAQWQDRLVAGVALALMPEQTTFPPAAEDHASGQSSRWEALVDPGSLELEAASCLLQVAGTRAGITAVGLESSVASGLPMHALSSALKVAKRARLQVLDSMQARLAPAQAAVGQKLQFGSMDLVLDKVARVIGAGGSTVKGLEASTGATVQVFDNQGTDAAPAVHYFTTSSQQRQAIEQALTDLLGTSFQAGQVYPGTVVKLTDFGAFIRMRTGFEALLHVSEMAHGRVRSPEDVLAVGQSLDVMT</sequence>
<dbReference type="InterPro" id="IPR036612">
    <property type="entry name" value="KH_dom_type_1_sf"/>
</dbReference>
<dbReference type="Gene3D" id="3.30.230.70">
    <property type="entry name" value="GHMP Kinase, N-terminal domain"/>
    <property type="match status" value="3"/>
</dbReference>
<comment type="caution">
    <text evidence="9">The sequence shown here is derived from an EMBL/GenBank/DDBJ whole genome shotgun (WGS) entry which is preliminary data.</text>
</comment>
<evidence type="ECO:0000256" key="7">
    <source>
        <dbReference type="SAM" id="MobiDB-lite"/>
    </source>
</evidence>